<dbReference type="Pfam" id="PF02902">
    <property type="entry name" value="Peptidase_C48"/>
    <property type="match status" value="2"/>
</dbReference>
<dbReference type="EMBL" id="JANBPU010000030">
    <property type="protein sequence ID" value="KAJ1919241.1"/>
    <property type="molecule type" value="Genomic_DNA"/>
</dbReference>
<feature type="region of interest" description="Disordered" evidence="6">
    <location>
        <begin position="558"/>
        <end position="583"/>
    </location>
</feature>
<name>A0A9W8A3C1_9FUNG</name>
<accession>A0A9W8A3C1</accession>
<dbReference type="PROSITE" id="PS50600">
    <property type="entry name" value="ULP_PROTEASE"/>
    <property type="match status" value="1"/>
</dbReference>
<dbReference type="GO" id="GO:0006508">
    <property type="term" value="P:proteolysis"/>
    <property type="evidence" value="ECO:0007669"/>
    <property type="project" value="UniProtKB-KW"/>
</dbReference>
<keyword evidence="5" id="KW-0378">Hydrolase</keyword>
<reference evidence="8" key="1">
    <citation type="submission" date="2022-07" db="EMBL/GenBank/DDBJ databases">
        <title>Phylogenomic reconstructions and comparative analyses of Kickxellomycotina fungi.</title>
        <authorList>
            <person name="Reynolds N.K."/>
            <person name="Stajich J.E."/>
            <person name="Barry K."/>
            <person name="Grigoriev I.V."/>
            <person name="Crous P."/>
            <person name="Smith M.E."/>
        </authorList>
    </citation>
    <scope>NUCLEOTIDE SEQUENCE</scope>
    <source>
        <strain evidence="8">NBRC 100468</strain>
    </source>
</reference>
<evidence type="ECO:0000313" key="8">
    <source>
        <dbReference type="EMBL" id="KAJ1919241.1"/>
    </source>
</evidence>
<feature type="region of interest" description="Disordered" evidence="6">
    <location>
        <begin position="823"/>
        <end position="859"/>
    </location>
</feature>
<sequence>MSKGGPGMSSIDPGIAPKNPLMNQKVQEIESSNDEKEEEEVLDRLAKPTPLGAITRSNSSSSSNHGSSYGSVGRADIDSGEGEAEDIVRPKNPFAAELKSSKHQTTLESAKDHETTEIPTPVLFSSLKKDKDNQNKANTCEKPSEQPTNANKHSSHVEESVDLTSSSDELPNKSASCKKHDPGDEDFVPLKSLRRPKSLLNTKFMPDREGKETQPTTCLVSRMRDKFGNVASPKKTPKRTRVSEPINNINSSTTIDLLTPPPPPPRLSIDPASTKKKVYKPRIRIPLLGLNVGSHVETMHVDCAKIYRPVLVVDSIQKLFLIENSDMDQLQIPFQDVSNVSLGQYGSTCFLVMKTWKRFPKSHWVSIYYNPDRDDIEDGWLMFLWKTKTVRSSEAGLRETLRTFFSGKVEVSEMNDNDKLQIYKRLGPQTDVEVVSLAEIDGEVIGELEPNAGNSASKGADDDPWKPTPSPPPSASSAQQNAPSSTNGTSRARNNVVESPFCFTDNGYQRIRKWTKKVDIFSRPYIFVPINENFHWYLAIIYNPGLLINPASKDSPMLVDTPKESPTYSSNNNTPTTAVDDENSKVFADTDSIKLNEKAANDNNGNDIPKEILSKTENSNDEELEEVISTGSVKTQPETNPIKDALDAIEKTQQASLGVEQLTTSSKVTTSPTAVGSDNNDKKLRQEKLTKSKYEEVDPEKQPFIFIFDSLGGVHPKTFSVLNSYLAAEAKERHNVGVNGKVKGVYAKVPRQPNTCDCGLFLLQYVEEFLQHPKDCAKKIANRDSLRTNWFEVRKVMTKRREIRNLIDVLSEQYQIHLANQGSDKVEKDLDNDESLNNKSLKEPNSPDLTVAENNSTGS</sequence>
<dbReference type="GO" id="GO:0005634">
    <property type="term" value="C:nucleus"/>
    <property type="evidence" value="ECO:0007669"/>
    <property type="project" value="TreeGrafter"/>
</dbReference>
<dbReference type="GO" id="GO:0070139">
    <property type="term" value="F:SUMO-specific endopeptidase activity"/>
    <property type="evidence" value="ECO:0007669"/>
    <property type="project" value="TreeGrafter"/>
</dbReference>
<feature type="compositionally biased region" description="Low complexity" evidence="6">
    <location>
        <begin position="475"/>
        <end position="487"/>
    </location>
</feature>
<proteinExistence type="inferred from homology"/>
<dbReference type="Gene3D" id="1.10.418.20">
    <property type="match status" value="1"/>
</dbReference>
<dbReference type="AlphaFoldDB" id="A0A9W8A3C1"/>
<feature type="region of interest" description="Disordered" evidence="6">
    <location>
        <begin position="448"/>
        <end position="493"/>
    </location>
</feature>
<protein>
    <recommendedName>
        <fullName evidence="7">Ubiquitin-like protease family profile domain-containing protein</fullName>
    </recommendedName>
</protein>
<keyword evidence="3" id="KW-0645">Protease</keyword>
<feature type="region of interest" description="Disordered" evidence="6">
    <location>
        <begin position="660"/>
        <end position="684"/>
    </location>
</feature>
<dbReference type="PANTHER" id="PTHR46896">
    <property type="entry name" value="SENTRIN-SPECIFIC PROTEASE"/>
    <property type="match status" value="1"/>
</dbReference>
<comment type="similarity">
    <text evidence="1">Belongs to the peptidase C48 family.</text>
</comment>
<dbReference type="InterPro" id="IPR003653">
    <property type="entry name" value="Peptidase_C48_C"/>
</dbReference>
<evidence type="ECO:0000256" key="6">
    <source>
        <dbReference type="SAM" id="MobiDB-lite"/>
    </source>
</evidence>
<feature type="compositionally biased region" description="Acidic residues" evidence="6">
    <location>
        <begin position="31"/>
        <end position="41"/>
    </location>
</feature>
<feature type="compositionally biased region" description="Polar residues" evidence="6">
    <location>
        <begin position="162"/>
        <end position="175"/>
    </location>
</feature>
<evidence type="ECO:0000256" key="5">
    <source>
        <dbReference type="ARBA" id="ARBA00022801"/>
    </source>
</evidence>
<keyword evidence="9" id="KW-1185">Reference proteome</keyword>
<feature type="region of interest" description="Disordered" evidence="6">
    <location>
        <begin position="1"/>
        <end position="189"/>
    </location>
</feature>
<dbReference type="Gene3D" id="3.30.310.130">
    <property type="entry name" value="Ubiquitin-related"/>
    <property type="match status" value="1"/>
</dbReference>
<feature type="domain" description="Ubiquitin-like protease family profile" evidence="7">
    <location>
        <begin position="330"/>
        <end position="769"/>
    </location>
</feature>
<dbReference type="GO" id="GO:0016926">
    <property type="term" value="P:protein desumoylation"/>
    <property type="evidence" value="ECO:0007669"/>
    <property type="project" value="TreeGrafter"/>
</dbReference>
<keyword evidence="4" id="KW-0833">Ubl conjugation pathway</keyword>
<evidence type="ECO:0000256" key="1">
    <source>
        <dbReference type="ARBA" id="ARBA00005234"/>
    </source>
</evidence>
<dbReference type="Proteomes" id="UP001150538">
    <property type="component" value="Unassembled WGS sequence"/>
</dbReference>
<organism evidence="8 9">
    <name type="scientific">Mycoemilia scoparia</name>
    <dbReference type="NCBI Taxonomy" id="417184"/>
    <lineage>
        <taxon>Eukaryota</taxon>
        <taxon>Fungi</taxon>
        <taxon>Fungi incertae sedis</taxon>
        <taxon>Zoopagomycota</taxon>
        <taxon>Kickxellomycotina</taxon>
        <taxon>Kickxellomycetes</taxon>
        <taxon>Kickxellales</taxon>
        <taxon>Kickxellaceae</taxon>
        <taxon>Mycoemilia</taxon>
    </lineage>
</organism>
<dbReference type="PANTHER" id="PTHR46896:SF3">
    <property type="entry name" value="FI06413P-RELATED"/>
    <property type="match status" value="1"/>
</dbReference>
<dbReference type="InterPro" id="IPR038765">
    <property type="entry name" value="Papain-like_cys_pep_sf"/>
</dbReference>
<dbReference type="GO" id="GO:0005737">
    <property type="term" value="C:cytoplasm"/>
    <property type="evidence" value="ECO:0007669"/>
    <property type="project" value="TreeGrafter"/>
</dbReference>
<feature type="region of interest" description="Disordered" evidence="6">
    <location>
        <begin position="251"/>
        <end position="272"/>
    </location>
</feature>
<dbReference type="SUPFAM" id="SSF54001">
    <property type="entry name" value="Cysteine proteinases"/>
    <property type="match status" value="1"/>
</dbReference>
<dbReference type="OrthoDB" id="442460at2759"/>
<evidence type="ECO:0000256" key="2">
    <source>
        <dbReference type="ARBA" id="ARBA00022553"/>
    </source>
</evidence>
<comment type="caution">
    <text evidence="8">The sequence shown here is derived from an EMBL/GenBank/DDBJ whole genome shotgun (WGS) entry which is preliminary data.</text>
</comment>
<feature type="compositionally biased region" description="Low complexity" evidence="6">
    <location>
        <begin position="57"/>
        <end position="71"/>
    </location>
</feature>
<evidence type="ECO:0000256" key="4">
    <source>
        <dbReference type="ARBA" id="ARBA00022786"/>
    </source>
</evidence>
<gene>
    <name evidence="8" type="ORF">H4219_002092</name>
</gene>
<evidence type="ECO:0000259" key="7">
    <source>
        <dbReference type="PROSITE" id="PS50600"/>
    </source>
</evidence>
<feature type="compositionally biased region" description="Low complexity" evidence="6">
    <location>
        <begin position="565"/>
        <end position="577"/>
    </location>
</feature>
<evidence type="ECO:0000313" key="9">
    <source>
        <dbReference type="Proteomes" id="UP001150538"/>
    </source>
</evidence>
<feature type="compositionally biased region" description="Polar residues" evidence="6">
    <location>
        <begin position="660"/>
        <end position="678"/>
    </location>
</feature>
<dbReference type="InterPro" id="IPR051947">
    <property type="entry name" value="Sentrin-specific_protease"/>
</dbReference>
<evidence type="ECO:0000256" key="3">
    <source>
        <dbReference type="ARBA" id="ARBA00022670"/>
    </source>
</evidence>
<keyword evidence="2" id="KW-0597">Phosphoprotein</keyword>